<gene>
    <name evidence="1" type="ORF">NMOB1V02_LOCUS1359</name>
</gene>
<keyword evidence="2" id="KW-1185">Reference proteome</keyword>
<dbReference type="EMBL" id="OA882172">
    <property type="protein sequence ID" value="CAD7273475.1"/>
    <property type="molecule type" value="Genomic_DNA"/>
</dbReference>
<proteinExistence type="predicted"/>
<evidence type="ECO:0000313" key="1">
    <source>
        <dbReference type="EMBL" id="CAD7273475.1"/>
    </source>
</evidence>
<protein>
    <submittedName>
        <fullName evidence="1">Uncharacterized protein</fullName>
    </submittedName>
</protein>
<organism evidence="1">
    <name type="scientific">Notodromas monacha</name>
    <dbReference type="NCBI Taxonomy" id="399045"/>
    <lineage>
        <taxon>Eukaryota</taxon>
        <taxon>Metazoa</taxon>
        <taxon>Ecdysozoa</taxon>
        <taxon>Arthropoda</taxon>
        <taxon>Crustacea</taxon>
        <taxon>Oligostraca</taxon>
        <taxon>Ostracoda</taxon>
        <taxon>Podocopa</taxon>
        <taxon>Podocopida</taxon>
        <taxon>Cypridocopina</taxon>
        <taxon>Cypridoidea</taxon>
        <taxon>Cyprididae</taxon>
        <taxon>Notodromas</taxon>
    </lineage>
</organism>
<dbReference type="EMBL" id="CAJPEX010000135">
    <property type="protein sequence ID" value="CAG0913627.1"/>
    <property type="molecule type" value="Genomic_DNA"/>
</dbReference>
<sequence>MYGGFRLTHLFVHQNSFHQRLWSNDAAQSHARRNDLAETIQPDHAVVNIHGQETWKSILMEMFITPAVEVRAFPKSILVPSVSSIVTFEIGNKEAFGNPPAKNTPSFGKVSKHFTVKQSRFPSLLEEDGIEFSPSAKEIHPSATSFRSPDKITAGTGNPYIYTSKKLTDHEDEDAKTESDGSRSVSTMRFVLVWGIGCYVTFSVVVQRTKCFPDPITPDSNSLRDPEDYEEMIELIISERRGEQDLFLRRKSDAKSWDQQFESSEGEFQEREETFYSNNPEKSEVLEVSNISSTSSESFHYTYAEEPCRYSLFSSELSALEKSTDLKDDFKPNGTEEPSIYDNLEDFEYGEVGADIFDSKLSPFDDIAEMTAAVQRHKLIIIMLMDILMNIIQYIQYIPIIQDIPLNQNIQDIPIIQNIQNIPIIQNIQNIPIIQDIPLIQNIQDIPIIQNIPIIQDIPLIQNIQDIPIIQNIQNIPILNIIRIPCGTLTADFLEIGEPPAGETPFLTAENLENHMAPFIEEKNHESHFRQMQNASREIQLQNHPLFR</sequence>
<reference evidence="1" key="1">
    <citation type="submission" date="2020-11" db="EMBL/GenBank/DDBJ databases">
        <authorList>
            <person name="Tran Van P."/>
        </authorList>
    </citation>
    <scope>NUCLEOTIDE SEQUENCE</scope>
</reference>
<evidence type="ECO:0000313" key="2">
    <source>
        <dbReference type="Proteomes" id="UP000678499"/>
    </source>
</evidence>
<dbReference type="AlphaFoldDB" id="A0A7R9GAE9"/>
<accession>A0A7R9GAE9</accession>
<name>A0A7R9GAE9_9CRUS</name>
<dbReference type="Proteomes" id="UP000678499">
    <property type="component" value="Unassembled WGS sequence"/>
</dbReference>